<keyword evidence="2" id="KW-0808">Transferase</keyword>
<dbReference type="SUPFAM" id="SSF110857">
    <property type="entry name" value="Gamma-glutamyl cyclotransferase-like"/>
    <property type="match status" value="1"/>
</dbReference>
<sequence length="145" mass="16099">MTHDLIFVYGTLLTSAEHDMGHRLRDGASLVGRGSIPARLYIIDDPDMPGQNRYPGALPSPLPADRVHGELYRMHSPADLLPAFDAYEACSPDWDEPHEFMRRTVEVSLEDGALVTALCYLYSWDVSTATHVASGRFTDVAPQVR</sequence>
<evidence type="ECO:0000259" key="1">
    <source>
        <dbReference type="Pfam" id="PF06094"/>
    </source>
</evidence>
<feature type="domain" description="Gamma-glutamylcyclotransferase AIG2-like" evidence="1">
    <location>
        <begin position="6"/>
        <end position="137"/>
    </location>
</feature>
<keyword evidence="3" id="KW-1185">Reference proteome</keyword>
<evidence type="ECO:0000313" key="3">
    <source>
        <dbReference type="Proteomes" id="UP000244069"/>
    </source>
</evidence>
<dbReference type="Gene3D" id="3.10.490.10">
    <property type="entry name" value="Gamma-glutamyl cyclotransferase-like"/>
    <property type="match status" value="1"/>
</dbReference>
<comment type="caution">
    <text evidence="2">The sequence shown here is derived from an EMBL/GenBank/DDBJ whole genome shotgun (WGS) entry which is preliminary data.</text>
</comment>
<dbReference type="InterPro" id="IPR013024">
    <property type="entry name" value="GGCT-like"/>
</dbReference>
<proteinExistence type="predicted"/>
<reference evidence="2 3" key="1">
    <citation type="submission" date="2018-04" db="EMBL/GenBank/DDBJ databases">
        <title>Genomic Encyclopedia of Archaeal and Bacterial Type Strains, Phase II (KMG-II): from individual species to whole genera.</title>
        <authorList>
            <person name="Goeker M."/>
        </authorList>
    </citation>
    <scope>NUCLEOTIDE SEQUENCE [LARGE SCALE GENOMIC DNA]</scope>
    <source>
        <strain evidence="2 3">DSM 29329</strain>
    </source>
</reference>
<protein>
    <submittedName>
        <fullName evidence="2">Gamma-glutamylcyclotransferase (GGCT)/AIG2-like uncharacterized protein YtfP</fullName>
    </submittedName>
</protein>
<dbReference type="AlphaFoldDB" id="A0A2T6ANX9"/>
<gene>
    <name evidence="2" type="ORF">C8N44_12140</name>
</gene>
<dbReference type="Pfam" id="PF06094">
    <property type="entry name" value="GGACT"/>
    <property type="match status" value="1"/>
</dbReference>
<evidence type="ECO:0000313" key="2">
    <source>
        <dbReference type="EMBL" id="PTX45518.1"/>
    </source>
</evidence>
<dbReference type="RefSeq" id="WP_158274071.1">
    <property type="nucleotide sequence ID" value="NZ_BMEZ01000021.1"/>
</dbReference>
<dbReference type="Proteomes" id="UP000244069">
    <property type="component" value="Unassembled WGS sequence"/>
</dbReference>
<dbReference type="InterPro" id="IPR009288">
    <property type="entry name" value="AIG2-like_dom"/>
</dbReference>
<name>A0A2T6ANX9_9RHOB</name>
<dbReference type="GO" id="GO:0016740">
    <property type="term" value="F:transferase activity"/>
    <property type="evidence" value="ECO:0007669"/>
    <property type="project" value="UniProtKB-KW"/>
</dbReference>
<dbReference type="InterPro" id="IPR036568">
    <property type="entry name" value="GGCT-like_sf"/>
</dbReference>
<organism evidence="2 3">
    <name type="scientific">Allosediminivita pacifica</name>
    <dbReference type="NCBI Taxonomy" id="1267769"/>
    <lineage>
        <taxon>Bacteria</taxon>
        <taxon>Pseudomonadati</taxon>
        <taxon>Pseudomonadota</taxon>
        <taxon>Alphaproteobacteria</taxon>
        <taxon>Rhodobacterales</taxon>
        <taxon>Paracoccaceae</taxon>
        <taxon>Allosediminivita</taxon>
    </lineage>
</organism>
<dbReference type="OrthoDB" id="482277at2"/>
<dbReference type="EMBL" id="QBKN01000021">
    <property type="protein sequence ID" value="PTX45518.1"/>
    <property type="molecule type" value="Genomic_DNA"/>
</dbReference>
<accession>A0A2T6ANX9</accession>
<dbReference type="CDD" id="cd06661">
    <property type="entry name" value="GGCT_like"/>
    <property type="match status" value="1"/>
</dbReference>